<dbReference type="Gene3D" id="3.40.50.720">
    <property type="entry name" value="NAD(P)-binding Rossmann-like Domain"/>
    <property type="match status" value="1"/>
</dbReference>
<dbReference type="PANTHER" id="PTHR24321">
    <property type="entry name" value="DEHYDROGENASES, SHORT CHAIN"/>
    <property type="match status" value="1"/>
</dbReference>
<dbReference type="FunFam" id="3.40.50.720:FF:000084">
    <property type="entry name" value="Short-chain dehydrogenase reductase"/>
    <property type="match status" value="1"/>
</dbReference>
<comment type="caution">
    <text evidence="3">The sequence shown here is derived from an EMBL/GenBank/DDBJ whole genome shotgun (WGS) entry which is preliminary data.</text>
</comment>
<name>A0A9W7CKA4_9STRA</name>
<gene>
    <name evidence="3" type="ORF">TrRE_jg6007</name>
</gene>
<comment type="similarity">
    <text evidence="1">Belongs to the short-chain dehydrogenases/reductases (SDR) family.</text>
</comment>
<evidence type="ECO:0000313" key="4">
    <source>
        <dbReference type="Proteomes" id="UP001165082"/>
    </source>
</evidence>
<dbReference type="CDD" id="cd05233">
    <property type="entry name" value="SDR_c"/>
    <property type="match status" value="1"/>
</dbReference>
<proteinExistence type="inferred from homology"/>
<keyword evidence="4" id="KW-1185">Reference proteome</keyword>
<sequence>MAEFKNSVICITGGGGFFGQEAVSRFLNYGAKVAAMDVSRPALDNLQVAEGTEENLMRVTVDVTSEESVVKAVDQVVAKFGRIDYLWNNAGYQGKFAPTLSYPVPDFAAVMSVNVTGMFIVLKTVALAMSKNPPRSPLPGRPTRGSIVNTASVAGLRGTPAMVAYASSKAAVLAMTVACSKDLAPACIRVNAVSPALIGPGQMWDRQNALHAEVDSPYFADDKETVARNKVASVPMKRLGGADEVVDTVCFLLGDKSSYTTGANFTVDGGMSAGLKA</sequence>
<dbReference type="Pfam" id="PF13561">
    <property type="entry name" value="adh_short_C2"/>
    <property type="match status" value="1"/>
</dbReference>
<dbReference type="OrthoDB" id="47007at2759"/>
<dbReference type="PRINTS" id="PR00080">
    <property type="entry name" value="SDRFAMILY"/>
</dbReference>
<dbReference type="InterPro" id="IPR002347">
    <property type="entry name" value="SDR_fam"/>
</dbReference>
<dbReference type="Proteomes" id="UP001165082">
    <property type="component" value="Unassembled WGS sequence"/>
</dbReference>
<dbReference type="PANTHER" id="PTHR24321:SF8">
    <property type="entry name" value="ESTRADIOL 17-BETA-DEHYDROGENASE 8-RELATED"/>
    <property type="match status" value="1"/>
</dbReference>
<dbReference type="SUPFAM" id="SSF51735">
    <property type="entry name" value="NAD(P)-binding Rossmann-fold domains"/>
    <property type="match status" value="1"/>
</dbReference>
<dbReference type="PRINTS" id="PR00081">
    <property type="entry name" value="GDHRDH"/>
</dbReference>
<dbReference type="GO" id="GO:0016491">
    <property type="term" value="F:oxidoreductase activity"/>
    <property type="evidence" value="ECO:0007669"/>
    <property type="project" value="UniProtKB-KW"/>
</dbReference>
<keyword evidence="2" id="KW-0560">Oxidoreductase</keyword>
<accession>A0A9W7CKA4</accession>
<reference evidence="3" key="1">
    <citation type="submission" date="2022-07" db="EMBL/GenBank/DDBJ databases">
        <title>Genome analysis of Parmales, a sister group of diatoms, reveals the evolutionary specialization of diatoms from phago-mixotrophs to photoautotrophs.</title>
        <authorList>
            <person name="Ban H."/>
            <person name="Sato S."/>
            <person name="Yoshikawa S."/>
            <person name="Kazumasa Y."/>
            <person name="Nakamura Y."/>
            <person name="Ichinomiya M."/>
            <person name="Saitoh K."/>
            <person name="Sato N."/>
            <person name="Blanc-Mathieu R."/>
            <person name="Endo H."/>
            <person name="Kuwata A."/>
            <person name="Ogata H."/>
        </authorList>
    </citation>
    <scope>NUCLEOTIDE SEQUENCE</scope>
</reference>
<evidence type="ECO:0000256" key="1">
    <source>
        <dbReference type="ARBA" id="ARBA00006484"/>
    </source>
</evidence>
<dbReference type="InterPro" id="IPR036291">
    <property type="entry name" value="NAD(P)-bd_dom_sf"/>
</dbReference>
<evidence type="ECO:0000256" key="2">
    <source>
        <dbReference type="ARBA" id="ARBA00023002"/>
    </source>
</evidence>
<organism evidence="3 4">
    <name type="scientific">Triparma retinervis</name>
    <dbReference type="NCBI Taxonomy" id="2557542"/>
    <lineage>
        <taxon>Eukaryota</taxon>
        <taxon>Sar</taxon>
        <taxon>Stramenopiles</taxon>
        <taxon>Ochrophyta</taxon>
        <taxon>Bolidophyceae</taxon>
        <taxon>Parmales</taxon>
        <taxon>Triparmaceae</taxon>
        <taxon>Triparma</taxon>
    </lineage>
</organism>
<dbReference type="AlphaFoldDB" id="A0A9W7CKA4"/>
<evidence type="ECO:0000313" key="3">
    <source>
        <dbReference type="EMBL" id="GMI07260.1"/>
    </source>
</evidence>
<dbReference type="EMBL" id="BRXZ01000198">
    <property type="protein sequence ID" value="GMI07260.1"/>
    <property type="molecule type" value="Genomic_DNA"/>
</dbReference>
<protein>
    <submittedName>
        <fullName evidence="3">Uncharacterized protein</fullName>
    </submittedName>
</protein>